<name>A0A9P6C7X6_9AGAR</name>
<gene>
    <name evidence="4" type="ORF">P691DRAFT_796339</name>
</gene>
<dbReference type="SMART" id="SM00212">
    <property type="entry name" value="UBCc"/>
    <property type="match status" value="1"/>
</dbReference>
<dbReference type="InterPro" id="IPR016135">
    <property type="entry name" value="UBQ-conjugating_enzyme/RWD"/>
</dbReference>
<feature type="region of interest" description="Disordered" evidence="2">
    <location>
        <begin position="213"/>
        <end position="233"/>
    </location>
</feature>
<dbReference type="SUPFAM" id="SSF54495">
    <property type="entry name" value="UBC-like"/>
    <property type="match status" value="1"/>
</dbReference>
<feature type="compositionally biased region" description="Low complexity" evidence="2">
    <location>
        <begin position="17"/>
        <end position="32"/>
    </location>
</feature>
<evidence type="ECO:0000256" key="2">
    <source>
        <dbReference type="SAM" id="MobiDB-lite"/>
    </source>
</evidence>
<dbReference type="AlphaFoldDB" id="A0A9P6C7X6"/>
<reference evidence="4" key="1">
    <citation type="submission" date="2020-11" db="EMBL/GenBank/DDBJ databases">
        <authorList>
            <consortium name="DOE Joint Genome Institute"/>
            <person name="Ahrendt S."/>
            <person name="Riley R."/>
            <person name="Andreopoulos W."/>
            <person name="Labutti K."/>
            <person name="Pangilinan J."/>
            <person name="Ruiz-Duenas F.J."/>
            <person name="Barrasa J.M."/>
            <person name="Sanchez-Garcia M."/>
            <person name="Camarero S."/>
            <person name="Miyauchi S."/>
            <person name="Serrano A."/>
            <person name="Linde D."/>
            <person name="Babiker R."/>
            <person name="Drula E."/>
            <person name="Ayuso-Fernandez I."/>
            <person name="Pacheco R."/>
            <person name="Padilla G."/>
            <person name="Ferreira P."/>
            <person name="Barriuso J."/>
            <person name="Kellner H."/>
            <person name="Castanera R."/>
            <person name="Alfaro M."/>
            <person name="Ramirez L."/>
            <person name="Pisabarro A.G."/>
            <person name="Kuo A."/>
            <person name="Tritt A."/>
            <person name="Lipzen A."/>
            <person name="He G."/>
            <person name="Yan M."/>
            <person name="Ng V."/>
            <person name="Cullen D."/>
            <person name="Martin F."/>
            <person name="Rosso M.-N."/>
            <person name="Henrissat B."/>
            <person name="Hibbett D."/>
            <person name="Martinez A.T."/>
            <person name="Grigoriev I.V."/>
        </authorList>
    </citation>
    <scope>NUCLEOTIDE SEQUENCE</scope>
    <source>
        <strain evidence="4">MF-IS2</strain>
    </source>
</reference>
<organism evidence="4 5">
    <name type="scientific">Macrolepiota fuliginosa MF-IS2</name>
    <dbReference type="NCBI Taxonomy" id="1400762"/>
    <lineage>
        <taxon>Eukaryota</taxon>
        <taxon>Fungi</taxon>
        <taxon>Dikarya</taxon>
        <taxon>Basidiomycota</taxon>
        <taxon>Agaricomycotina</taxon>
        <taxon>Agaricomycetes</taxon>
        <taxon>Agaricomycetidae</taxon>
        <taxon>Agaricales</taxon>
        <taxon>Agaricineae</taxon>
        <taxon>Agaricaceae</taxon>
        <taxon>Macrolepiota</taxon>
    </lineage>
</organism>
<dbReference type="Gene3D" id="3.10.110.10">
    <property type="entry name" value="Ubiquitin Conjugating Enzyme"/>
    <property type="match status" value="1"/>
</dbReference>
<proteinExistence type="predicted"/>
<keyword evidence="5" id="KW-1185">Reference proteome</keyword>
<dbReference type="Proteomes" id="UP000807342">
    <property type="component" value="Unassembled WGS sequence"/>
</dbReference>
<evidence type="ECO:0000256" key="1">
    <source>
        <dbReference type="ARBA" id="ARBA00022786"/>
    </source>
</evidence>
<dbReference type="CDD" id="cd23814">
    <property type="entry name" value="UEV_AKTIP"/>
    <property type="match status" value="1"/>
</dbReference>
<keyword evidence="1" id="KW-0833">Ubl conjugation pathway</keyword>
<dbReference type="PROSITE" id="PS50127">
    <property type="entry name" value="UBC_2"/>
    <property type="match status" value="1"/>
</dbReference>
<feature type="region of interest" description="Disordered" evidence="2">
    <location>
        <begin position="17"/>
        <end position="42"/>
    </location>
</feature>
<sequence length="257" mass="29615">MLSSFVVNPLDFTGAYSKSSKPTNTRTNTNPKGAAPSSSPDPQSIIARTALSLEYASLRHQNHCPLGMYVVPSSDLFVWDAVLFVHQGYYAGAVLRFRLTFPNDYPDKMPTIQFVTDIFHPLIDPKGYFNLGAHFRPWKPKEHHIYHVLYHIKAAFKKYRLDQFKEADTWNKEAYRYCYLLIHVVRRYHESTSSFSALATQSSQLTRSEPALYDKDHPSFTGQPGDGLAFQKLSPEKLREYRQKFGLREWVDEPNES</sequence>
<comment type="caution">
    <text evidence="4">The sequence shown here is derived from an EMBL/GenBank/DDBJ whole genome shotgun (WGS) entry which is preliminary data.</text>
</comment>
<feature type="domain" description="UBC core" evidence="3">
    <location>
        <begin position="46"/>
        <end position="197"/>
    </location>
</feature>
<dbReference type="EMBL" id="MU151081">
    <property type="protein sequence ID" value="KAF9451704.1"/>
    <property type="molecule type" value="Genomic_DNA"/>
</dbReference>
<protein>
    <submittedName>
        <fullName evidence="4">UBC-like protein</fullName>
    </submittedName>
</protein>
<dbReference type="PANTHER" id="PTHR24067">
    <property type="entry name" value="UBIQUITIN-CONJUGATING ENZYME E2"/>
    <property type="match status" value="1"/>
</dbReference>
<dbReference type="Pfam" id="PF00179">
    <property type="entry name" value="UQ_con"/>
    <property type="match status" value="1"/>
</dbReference>
<dbReference type="InterPro" id="IPR050113">
    <property type="entry name" value="Ub_conjugating_enzyme"/>
</dbReference>
<evidence type="ECO:0000259" key="3">
    <source>
        <dbReference type="PROSITE" id="PS50127"/>
    </source>
</evidence>
<evidence type="ECO:0000313" key="4">
    <source>
        <dbReference type="EMBL" id="KAF9451704.1"/>
    </source>
</evidence>
<accession>A0A9P6C7X6</accession>
<evidence type="ECO:0000313" key="5">
    <source>
        <dbReference type="Proteomes" id="UP000807342"/>
    </source>
</evidence>
<dbReference type="InterPro" id="IPR000608">
    <property type="entry name" value="UBC"/>
</dbReference>
<dbReference type="OrthoDB" id="5596422at2759"/>